<keyword evidence="3 6" id="KW-0347">Helicase</keyword>
<protein>
    <recommendedName>
        <fullName evidence="6">ATP-dependent RNA helicase</fullName>
        <ecNumber evidence="6">3.6.4.13</ecNumber>
    </recommendedName>
</protein>
<sequence>MNQLKRVDAYNMFCRKQHAVLLATDIAARGLDFPAVHWVVQLDCPEDANTYIHRVGRTARYETGGEALLILLPSEEAAMIQLLEEKKIPIQNIKVNPKRWQSIKGKLESCCAADVHFKEMAQRAFVAYLKAVFLMSDKKVFKVHALDTEQFASSLGLAFPPRVRFLQKDKKRLEAKQVAKDASLMQNVDSESKSNSNESDFSERNKLLQIDQFENSKNIEDGDRESGSDNESDNESDDDGSETCPSNQKDIEKDNSPNQVTKSEKHLEKKRNPTGSTEAAKEVLQFQVEDDDDDDGDSLFQVKKRIDPVISDEDEKECAVTLEKAKKAKAVTKAAVARKIHKKNLKVNTKILFNEEGEVIQDPLRTRQTALPEEEAYEGGIDIDIAKKVMQQEDKMDKQMFRERIKKRHKEERMKSKAARRAEDARRKGLEVEDEEPVAHLPSGDEDAAIDLLPDPDLVYGRKDTGTSSEDGENSSEEDEPTNKRARVSVSNEDSAESESEDGDEEEDESEDENDDLTLEDNEELALKLLQS</sequence>
<dbReference type="Gene3D" id="3.40.50.300">
    <property type="entry name" value="P-loop containing nucleotide triphosphate hydrolases"/>
    <property type="match status" value="1"/>
</dbReference>
<feature type="compositionally biased region" description="Acidic residues" evidence="7">
    <location>
        <begin position="228"/>
        <end position="241"/>
    </location>
</feature>
<keyword evidence="4 6" id="KW-0067">ATP-binding</keyword>
<dbReference type="OrthoDB" id="10259640at2759"/>
<evidence type="ECO:0000256" key="3">
    <source>
        <dbReference type="ARBA" id="ARBA00022806"/>
    </source>
</evidence>
<dbReference type="InterPro" id="IPR027417">
    <property type="entry name" value="P-loop_NTPase"/>
</dbReference>
<dbReference type="EC" id="3.6.4.13" evidence="6"/>
<dbReference type="Pfam" id="PF13959">
    <property type="entry name" value="CTE_SPB4"/>
    <property type="match status" value="1"/>
</dbReference>
<dbReference type="GO" id="GO:0003724">
    <property type="term" value="F:RNA helicase activity"/>
    <property type="evidence" value="ECO:0007669"/>
    <property type="project" value="UniProtKB-EC"/>
</dbReference>
<feature type="compositionally biased region" description="Acidic residues" evidence="7">
    <location>
        <begin position="494"/>
        <end position="524"/>
    </location>
</feature>
<dbReference type="GeneID" id="106155278"/>
<dbReference type="GO" id="GO:0003723">
    <property type="term" value="F:RNA binding"/>
    <property type="evidence" value="ECO:0007669"/>
    <property type="project" value="UniProtKB-UniRule"/>
</dbReference>
<name>A0A1S3HKF4_LINAN</name>
<dbReference type="InParanoid" id="A0A1S3HKF4"/>
<keyword evidence="1 6" id="KW-0547">Nucleotide-binding</keyword>
<proteinExistence type="inferred from homology"/>
<evidence type="ECO:0000256" key="6">
    <source>
        <dbReference type="RuleBase" id="RU365068"/>
    </source>
</evidence>
<dbReference type="Proteomes" id="UP000085678">
    <property type="component" value="Unplaced"/>
</dbReference>
<evidence type="ECO:0000259" key="8">
    <source>
        <dbReference type="PROSITE" id="PS51194"/>
    </source>
</evidence>
<dbReference type="RefSeq" id="XP_013385479.1">
    <property type="nucleotide sequence ID" value="XM_013530025.1"/>
</dbReference>
<dbReference type="STRING" id="7574.A0A1S3HKF4"/>
<keyword evidence="2 6" id="KW-0378">Hydrolase</keyword>
<dbReference type="SUPFAM" id="SSF52540">
    <property type="entry name" value="P-loop containing nucleoside triphosphate hydrolases"/>
    <property type="match status" value="1"/>
</dbReference>
<dbReference type="GO" id="GO:0005524">
    <property type="term" value="F:ATP binding"/>
    <property type="evidence" value="ECO:0007669"/>
    <property type="project" value="UniProtKB-UniRule"/>
</dbReference>
<comment type="similarity">
    <text evidence="6">Belongs to the DEAD box helicase family.</text>
</comment>
<evidence type="ECO:0000256" key="1">
    <source>
        <dbReference type="ARBA" id="ARBA00022741"/>
    </source>
</evidence>
<feature type="region of interest" description="Disordered" evidence="7">
    <location>
        <begin position="184"/>
        <end position="281"/>
    </location>
</feature>
<reference evidence="10" key="1">
    <citation type="submission" date="2025-08" db="UniProtKB">
        <authorList>
            <consortium name="RefSeq"/>
        </authorList>
    </citation>
    <scope>IDENTIFICATION</scope>
    <source>
        <tissue evidence="10">Gonads</tissue>
    </source>
</reference>
<evidence type="ECO:0000256" key="5">
    <source>
        <dbReference type="ARBA" id="ARBA00022884"/>
    </source>
</evidence>
<feature type="compositionally biased region" description="Basic and acidic residues" evidence="7">
    <location>
        <begin position="411"/>
        <end position="431"/>
    </location>
</feature>
<evidence type="ECO:0000256" key="4">
    <source>
        <dbReference type="ARBA" id="ARBA00022840"/>
    </source>
</evidence>
<dbReference type="Pfam" id="PF00271">
    <property type="entry name" value="Helicase_C"/>
    <property type="match status" value="1"/>
</dbReference>
<feature type="compositionally biased region" description="Basic and acidic residues" evidence="7">
    <location>
        <begin position="262"/>
        <end position="271"/>
    </location>
</feature>
<evidence type="ECO:0000313" key="9">
    <source>
        <dbReference type="Proteomes" id="UP000085678"/>
    </source>
</evidence>
<feature type="compositionally biased region" description="Basic and acidic residues" evidence="7">
    <location>
        <begin position="217"/>
        <end position="227"/>
    </location>
</feature>
<gene>
    <name evidence="10" type="primary">LOC106155278</name>
</gene>
<feature type="region of interest" description="Disordered" evidence="7">
    <location>
        <begin position="401"/>
        <end position="532"/>
    </location>
</feature>
<evidence type="ECO:0000256" key="2">
    <source>
        <dbReference type="ARBA" id="ARBA00022801"/>
    </source>
</evidence>
<feature type="compositionally biased region" description="Acidic residues" evidence="7">
    <location>
        <begin position="470"/>
        <end position="480"/>
    </location>
</feature>
<dbReference type="PROSITE" id="PS51194">
    <property type="entry name" value="HELICASE_CTER"/>
    <property type="match status" value="1"/>
</dbReference>
<evidence type="ECO:0000256" key="7">
    <source>
        <dbReference type="SAM" id="MobiDB-lite"/>
    </source>
</evidence>
<dbReference type="SMART" id="SM01178">
    <property type="entry name" value="DUF4217"/>
    <property type="match status" value="1"/>
</dbReference>
<comment type="catalytic activity">
    <reaction evidence="6">
        <text>ATP + H2O = ADP + phosphate + H(+)</text>
        <dbReference type="Rhea" id="RHEA:13065"/>
        <dbReference type="ChEBI" id="CHEBI:15377"/>
        <dbReference type="ChEBI" id="CHEBI:15378"/>
        <dbReference type="ChEBI" id="CHEBI:30616"/>
        <dbReference type="ChEBI" id="CHEBI:43474"/>
        <dbReference type="ChEBI" id="CHEBI:456216"/>
        <dbReference type="EC" id="3.6.4.13"/>
    </reaction>
</comment>
<comment type="domain">
    <text evidence="6">The Q motif is unique to and characteristic of the DEAD box family of RNA helicases and controls ATP binding and hydrolysis.</text>
</comment>
<dbReference type="PANTHER" id="PTHR24031">
    <property type="entry name" value="RNA HELICASE"/>
    <property type="match status" value="1"/>
</dbReference>
<comment type="function">
    <text evidence="6">RNA helicase.</text>
</comment>
<dbReference type="SMART" id="SM00490">
    <property type="entry name" value="HELICc"/>
    <property type="match status" value="1"/>
</dbReference>
<evidence type="ECO:0000313" key="10">
    <source>
        <dbReference type="RefSeq" id="XP_013385479.1"/>
    </source>
</evidence>
<feature type="domain" description="Helicase C-terminal" evidence="8">
    <location>
        <begin position="1"/>
        <end position="101"/>
    </location>
</feature>
<dbReference type="GO" id="GO:0016787">
    <property type="term" value="F:hydrolase activity"/>
    <property type="evidence" value="ECO:0007669"/>
    <property type="project" value="UniProtKB-KW"/>
</dbReference>
<dbReference type="InterPro" id="IPR025313">
    <property type="entry name" value="SPB4-like_CTE"/>
</dbReference>
<keyword evidence="5 6" id="KW-0694">RNA-binding</keyword>
<accession>A0A1S3HKF4</accession>
<dbReference type="FunCoup" id="A0A1S3HKF4">
    <property type="interactions" value="2869"/>
</dbReference>
<dbReference type="InterPro" id="IPR001650">
    <property type="entry name" value="Helicase_C-like"/>
</dbReference>
<dbReference type="AlphaFoldDB" id="A0A1S3HKF4"/>
<dbReference type="CDD" id="cd18787">
    <property type="entry name" value="SF2_C_DEAD"/>
    <property type="match status" value="1"/>
</dbReference>
<keyword evidence="9" id="KW-1185">Reference proteome</keyword>
<organism evidence="9 10">
    <name type="scientific">Lingula anatina</name>
    <name type="common">Brachiopod</name>
    <name type="synonym">Lingula unguis</name>
    <dbReference type="NCBI Taxonomy" id="7574"/>
    <lineage>
        <taxon>Eukaryota</taxon>
        <taxon>Metazoa</taxon>
        <taxon>Spiralia</taxon>
        <taxon>Lophotrochozoa</taxon>
        <taxon>Brachiopoda</taxon>
        <taxon>Linguliformea</taxon>
        <taxon>Lingulata</taxon>
        <taxon>Lingulida</taxon>
        <taxon>Linguloidea</taxon>
        <taxon>Lingulidae</taxon>
        <taxon>Lingula</taxon>
    </lineage>
</organism>
<dbReference type="KEGG" id="lak:106155278"/>